<dbReference type="Proteomes" id="UP000007879">
    <property type="component" value="Unassembled WGS sequence"/>
</dbReference>
<evidence type="ECO:0000256" key="8">
    <source>
        <dbReference type="SAM" id="Phobius"/>
    </source>
</evidence>
<dbReference type="PANTHER" id="PTHR12185">
    <property type="entry name" value="SID1 TRANSMEMBRANE FAMILY MEMEBER"/>
    <property type="match status" value="1"/>
</dbReference>
<dbReference type="GO" id="GO:0051033">
    <property type="term" value="F:RNA transmembrane transporter activity"/>
    <property type="evidence" value="ECO:0007669"/>
    <property type="project" value="TreeGrafter"/>
</dbReference>
<feature type="transmembrane region" description="Helical" evidence="8">
    <location>
        <begin position="545"/>
        <end position="567"/>
    </location>
</feature>
<keyword evidence="6 8" id="KW-0472">Membrane</keyword>
<dbReference type="KEGG" id="aqu:100631975"/>
<feature type="transmembrane region" description="Helical" evidence="8">
    <location>
        <begin position="271"/>
        <end position="298"/>
    </location>
</feature>
<dbReference type="Pfam" id="PF13965">
    <property type="entry name" value="SID-1_RNA_chan"/>
    <property type="match status" value="1"/>
</dbReference>
<dbReference type="GO" id="GO:0005764">
    <property type="term" value="C:lysosome"/>
    <property type="evidence" value="ECO:0007669"/>
    <property type="project" value="TreeGrafter"/>
</dbReference>
<evidence type="ECO:0000256" key="3">
    <source>
        <dbReference type="ARBA" id="ARBA00022692"/>
    </source>
</evidence>
<dbReference type="EnsemblMetazoa" id="XM_019993100.1">
    <property type="protein sequence ID" value="XP_019848659.1"/>
    <property type="gene ID" value="LOC100631975"/>
</dbReference>
<name>A0AAN0IV96_AMPQE</name>
<evidence type="ECO:0000313" key="9">
    <source>
        <dbReference type="EnsemblMetazoa" id="XP_019848659.1"/>
    </source>
</evidence>
<feature type="transmembrane region" description="Helical" evidence="8">
    <location>
        <begin position="573"/>
        <end position="599"/>
    </location>
</feature>
<feature type="transmembrane region" description="Helical" evidence="8">
    <location>
        <begin position="698"/>
        <end position="719"/>
    </location>
</feature>
<dbReference type="InterPro" id="IPR025958">
    <property type="entry name" value="SID1_TM_fam"/>
</dbReference>
<keyword evidence="3 8" id="KW-0812">Transmembrane</keyword>
<evidence type="ECO:0000256" key="1">
    <source>
        <dbReference type="ARBA" id="ARBA00004141"/>
    </source>
</evidence>
<dbReference type="RefSeq" id="XP_019848659.1">
    <property type="nucleotide sequence ID" value="XM_019993100.1"/>
</dbReference>
<keyword evidence="5 8" id="KW-1133">Transmembrane helix</keyword>
<evidence type="ECO:0000256" key="7">
    <source>
        <dbReference type="ARBA" id="ARBA00023180"/>
    </source>
</evidence>
<evidence type="ECO:0008006" key="11">
    <source>
        <dbReference type="Google" id="ProtNLM"/>
    </source>
</evidence>
<comment type="similarity">
    <text evidence="2">Belongs to the SID1 family.</text>
</comment>
<keyword evidence="7" id="KW-0325">Glycoprotein</keyword>
<feature type="transmembrane region" description="Helical" evidence="8">
    <location>
        <begin position="521"/>
        <end position="538"/>
    </location>
</feature>
<dbReference type="PANTHER" id="PTHR12185:SF14">
    <property type="entry name" value="CHOLESTEROL UPTAKE PROTEIN 1"/>
    <property type="match status" value="1"/>
</dbReference>
<feature type="transmembrane region" description="Helical" evidence="8">
    <location>
        <begin position="641"/>
        <end position="660"/>
    </location>
</feature>
<feature type="transmembrane region" description="Helical" evidence="8">
    <location>
        <begin position="666"/>
        <end position="686"/>
    </location>
</feature>
<evidence type="ECO:0000256" key="5">
    <source>
        <dbReference type="ARBA" id="ARBA00022989"/>
    </source>
</evidence>
<protein>
    <recommendedName>
        <fullName evidence="11">SID1 transmembrane family member 1</fullName>
    </recommendedName>
</protein>
<sequence>MFMDLDLGSGAGVQVIDVKPCVEEPGSVKRLDMDLLVLQENFTECDNTRKRETFFRVKTTSHNATVEDPLVFVARDSNNVQTWKLPLVKHNNVYNYSYHTLCQVPSPNVTDVIFIDTFTSSKTTVSYGAKIEPIDDFVLEINQKIEFRIHPNEPQVRFFKFPTGSSDVQVVVTSNTTNSCAIVSVQNASCPFSDIEPEMRSLSIYQTMTTDSVISIDEHQTTSDYGLFIVIAMTDPSHCFMADEHFQTPSYQDIQLVVETQKPALEYRFALALPFIAFVTFGLIMTCLVSFPCCHIIWNPFVCGRKSCDVSISRPTCNSPIKENETAELTENDDDESDSSHELIEVTHSLNNGKFTSKHKQKKLLDRKEKSIKITDLLNTEYDVLEKQYSVYAWNTVTVGIFYGLPAFQFVLTGELIFRASGNQDTCYFNFKCSRPLGSLDAFNSVWSNLGYVILGLIFILIIAIKHYKARQLRLKQPDLYFNYGIPHFFGIYYALGIALILEGFMSSCYHICPSFEDFQFDSAFMYIISGLLIVKIFQTRHPDIHANAFVAFLCFAIVIFLTLVGIHEDTILYWSVRVILVCLVLFTITLIWLSFYFYHDWHMSDWIDCGTYKEIWQWYKGWCLVSNKCDSLKPRHMGRFTKVIVAVVGNFVLGLIIISVSHKEVAVVVLALFIANFLLYTALYLLSKLWFKEPWTLMSLVSLVALSVSWLFGFYLLLDVTARREVPPAQSREFNRDCIILDFYDTHDLWHFVSAVALFFTFLFVLTMDDGLQTQKRNKINVF</sequence>
<feature type="transmembrane region" description="Helical" evidence="8">
    <location>
        <begin position="480"/>
        <end position="501"/>
    </location>
</feature>
<proteinExistence type="inferred from homology"/>
<feature type="transmembrane region" description="Helical" evidence="8">
    <location>
        <begin position="450"/>
        <end position="468"/>
    </location>
</feature>
<reference evidence="9" key="2">
    <citation type="submission" date="2024-06" db="UniProtKB">
        <authorList>
            <consortium name="EnsemblMetazoa"/>
        </authorList>
    </citation>
    <scope>IDENTIFICATION</scope>
</reference>
<feature type="transmembrane region" description="Helical" evidence="8">
    <location>
        <begin position="750"/>
        <end position="769"/>
    </location>
</feature>
<evidence type="ECO:0000256" key="6">
    <source>
        <dbReference type="ARBA" id="ARBA00023136"/>
    </source>
</evidence>
<keyword evidence="4" id="KW-0732">Signal</keyword>
<evidence type="ECO:0000313" key="10">
    <source>
        <dbReference type="Proteomes" id="UP000007879"/>
    </source>
</evidence>
<dbReference type="GO" id="GO:0003725">
    <property type="term" value="F:double-stranded RNA binding"/>
    <property type="evidence" value="ECO:0007669"/>
    <property type="project" value="TreeGrafter"/>
</dbReference>
<organism evidence="9 10">
    <name type="scientific">Amphimedon queenslandica</name>
    <name type="common">Sponge</name>
    <dbReference type="NCBI Taxonomy" id="400682"/>
    <lineage>
        <taxon>Eukaryota</taxon>
        <taxon>Metazoa</taxon>
        <taxon>Porifera</taxon>
        <taxon>Demospongiae</taxon>
        <taxon>Heteroscleromorpha</taxon>
        <taxon>Haplosclerida</taxon>
        <taxon>Niphatidae</taxon>
        <taxon>Amphimedon</taxon>
    </lineage>
</organism>
<dbReference type="GeneID" id="100631975"/>
<accession>A0AAN0IV96</accession>
<evidence type="ECO:0000256" key="2">
    <source>
        <dbReference type="ARBA" id="ARBA00006618"/>
    </source>
</evidence>
<dbReference type="AlphaFoldDB" id="A0AAN0IV96"/>
<feature type="transmembrane region" description="Helical" evidence="8">
    <location>
        <begin position="391"/>
        <end position="412"/>
    </location>
</feature>
<reference evidence="10" key="1">
    <citation type="journal article" date="2010" name="Nature">
        <title>The Amphimedon queenslandica genome and the evolution of animal complexity.</title>
        <authorList>
            <person name="Srivastava M."/>
            <person name="Simakov O."/>
            <person name="Chapman J."/>
            <person name="Fahey B."/>
            <person name="Gauthier M.E."/>
            <person name="Mitros T."/>
            <person name="Richards G.S."/>
            <person name="Conaco C."/>
            <person name="Dacre M."/>
            <person name="Hellsten U."/>
            <person name="Larroux C."/>
            <person name="Putnam N.H."/>
            <person name="Stanke M."/>
            <person name="Adamska M."/>
            <person name="Darling A."/>
            <person name="Degnan S.M."/>
            <person name="Oakley T.H."/>
            <person name="Plachetzki D.C."/>
            <person name="Zhai Y."/>
            <person name="Adamski M."/>
            <person name="Calcino A."/>
            <person name="Cummins S.F."/>
            <person name="Goodstein D.M."/>
            <person name="Harris C."/>
            <person name="Jackson D.J."/>
            <person name="Leys S.P."/>
            <person name="Shu S."/>
            <person name="Woodcroft B.J."/>
            <person name="Vervoort M."/>
            <person name="Kosik K.S."/>
            <person name="Manning G."/>
            <person name="Degnan B.M."/>
            <person name="Rokhsar D.S."/>
        </authorList>
    </citation>
    <scope>NUCLEOTIDE SEQUENCE [LARGE SCALE GENOMIC DNA]</scope>
</reference>
<comment type="subcellular location">
    <subcellularLocation>
        <location evidence="1">Membrane</location>
        <topology evidence="1">Multi-pass membrane protein</topology>
    </subcellularLocation>
</comment>
<keyword evidence="10" id="KW-1185">Reference proteome</keyword>
<evidence type="ECO:0000256" key="4">
    <source>
        <dbReference type="ARBA" id="ARBA00022729"/>
    </source>
</evidence>
<dbReference type="GO" id="GO:0005886">
    <property type="term" value="C:plasma membrane"/>
    <property type="evidence" value="ECO:0007669"/>
    <property type="project" value="TreeGrafter"/>
</dbReference>